<dbReference type="EMBL" id="WAGX01000008">
    <property type="protein sequence ID" value="KAB1434516.1"/>
    <property type="molecule type" value="Genomic_DNA"/>
</dbReference>
<accession>A0A7V7UAE3</accession>
<dbReference type="OrthoDB" id="2051166at2"/>
<keyword evidence="2" id="KW-1185">Reference proteome</keyword>
<protein>
    <submittedName>
        <fullName evidence="1">Uncharacterized protein</fullName>
    </submittedName>
</protein>
<reference evidence="1 2" key="1">
    <citation type="submission" date="2019-09" db="EMBL/GenBank/DDBJ databases">
        <authorList>
            <person name="Valk L.C."/>
        </authorList>
    </citation>
    <scope>NUCLEOTIDE SEQUENCE [LARGE SCALE GENOMIC DNA]</scope>
    <source>
        <strain evidence="1">GalUA</strain>
    </source>
</reference>
<proteinExistence type="predicted"/>
<dbReference type="AlphaFoldDB" id="A0A7V7UAE3"/>
<sequence length="93" mass="10931">MNTYKVTDIFSYLPDQVINLEQIEQAFFDSLVEQNNIRIDGYDISVYFTKESLLTEDMLEVEEMLIDEKKMVAYIGYNNNIFAILGYVIQKKV</sequence>
<name>A0A7V7UAE3_9FIRM</name>
<organism evidence="1 2">
    <name type="scientific">Candidatus Galacturonatibacter soehngenii</name>
    <dbReference type="NCBI Taxonomy" id="2307010"/>
    <lineage>
        <taxon>Bacteria</taxon>
        <taxon>Bacillati</taxon>
        <taxon>Bacillota</taxon>
        <taxon>Clostridia</taxon>
        <taxon>Lachnospirales</taxon>
        <taxon>Lachnospiraceae</taxon>
        <taxon>Candidatus Galacturonatibacter</taxon>
    </lineage>
</organism>
<dbReference type="Proteomes" id="UP000461768">
    <property type="component" value="Unassembled WGS sequence"/>
</dbReference>
<comment type="caution">
    <text evidence="1">The sequence shown here is derived from an EMBL/GenBank/DDBJ whole genome shotgun (WGS) entry which is preliminary data.</text>
</comment>
<evidence type="ECO:0000313" key="1">
    <source>
        <dbReference type="EMBL" id="KAB1434516.1"/>
    </source>
</evidence>
<reference evidence="1 2" key="2">
    <citation type="submission" date="2020-02" db="EMBL/GenBank/DDBJ databases">
        <title>Candidatus Galacturonibacter soehngenii shows hetero-acetogenic catabolism of galacturonic acid but lacks a canonical carbon monoxide dehydrogenase/acetyl-CoA synthase complex.</title>
        <authorList>
            <person name="Diender M."/>
            <person name="Stouten G.R."/>
            <person name="Petersen J.F."/>
            <person name="Nielsen P.H."/>
            <person name="Dueholm M.S."/>
            <person name="Pronk J.T."/>
            <person name="Van Loosdrecht M.C.M."/>
        </authorList>
    </citation>
    <scope>NUCLEOTIDE SEQUENCE [LARGE SCALE GENOMIC DNA]</scope>
    <source>
        <strain evidence="1">GalUA</strain>
    </source>
</reference>
<dbReference type="RefSeq" id="WP_151148602.1">
    <property type="nucleotide sequence ID" value="NZ_WAGX01000008.1"/>
</dbReference>
<evidence type="ECO:0000313" key="2">
    <source>
        <dbReference type="Proteomes" id="UP000461768"/>
    </source>
</evidence>
<gene>
    <name evidence="1" type="ORF">F7O84_18710</name>
</gene>